<dbReference type="InterPro" id="IPR023827">
    <property type="entry name" value="Peptidase_S8_Asp-AS"/>
</dbReference>
<sequence>MRRNGNRSHRLARTLAVTGLACALLGGTAMAAEAATAAAPESGPVRRPSGELVPGQYIVVLEEGAAQGAAEVREEAEELTGERGGEVARTFSAGVEGFAVRASEREARLLAGDPDVAYVEQDARVGVAGTQTGPTWGLDRLDQRGRPLDGVYTYPASGASGVDVYVIDTGVRASHTDFGGRVTGGADFVRDGRGTGDCNGHGTHVAGTIAGQRWGVAKGADLHPVRVLGCDGGGTTSGVIAGVDWVTRNADGPSVANMSLGGPASTALDDAVRRSIAAGVTYVVAAGNEAADACAVSPARLPAALTVGATTASDARASFSNLGRCLDLFAPGAGITSAWSSGDTATKTISGTSMAAPHVAGAAALHLASAPAATPAQVAQALISRATPGVVTGAGSGSPDLLAHTGTGPASTAPSETPSAAPAPAPAPVAARPARTSFTNPANVKLAKNRRYSYGTLKVSGSPGRASTATVTVAIKRARRAGLVVDLVMPGGEVVPLYKATARRHGSGLKGSYTVRVAGRPLDGTWRLRVRTLTSLKNNGRLDSWGVRFR</sequence>
<protein>
    <submittedName>
        <fullName evidence="10">Serine protease</fullName>
    </submittedName>
</protein>
<evidence type="ECO:0000256" key="5">
    <source>
        <dbReference type="PROSITE-ProRule" id="PRU01240"/>
    </source>
</evidence>
<dbReference type="GO" id="GO:0006508">
    <property type="term" value="P:proteolysis"/>
    <property type="evidence" value="ECO:0007669"/>
    <property type="project" value="UniProtKB-KW"/>
</dbReference>
<dbReference type="InterPro" id="IPR037045">
    <property type="entry name" value="S8pro/Inhibitor_I9_sf"/>
</dbReference>
<feature type="signal peptide" evidence="8">
    <location>
        <begin position="1"/>
        <end position="31"/>
    </location>
</feature>
<dbReference type="PROSITE" id="PS51892">
    <property type="entry name" value="SUBTILASE"/>
    <property type="match status" value="1"/>
</dbReference>
<dbReference type="InterPro" id="IPR010259">
    <property type="entry name" value="S8pro/Inhibitor_I9"/>
</dbReference>
<feature type="chain" id="PRO_5046734096" evidence="8">
    <location>
        <begin position="32"/>
        <end position="550"/>
    </location>
</feature>
<dbReference type="Gene3D" id="3.40.50.200">
    <property type="entry name" value="Peptidase S8/S53 domain"/>
    <property type="match status" value="1"/>
</dbReference>
<dbReference type="SUPFAM" id="SSF52743">
    <property type="entry name" value="Subtilisin-like"/>
    <property type="match status" value="1"/>
</dbReference>
<dbReference type="PRINTS" id="PR00723">
    <property type="entry name" value="SUBTILISIN"/>
</dbReference>
<evidence type="ECO:0000313" key="11">
    <source>
        <dbReference type="Proteomes" id="UP001500320"/>
    </source>
</evidence>
<dbReference type="InterPro" id="IPR023828">
    <property type="entry name" value="Peptidase_S8_Ser-AS"/>
</dbReference>
<dbReference type="Pfam" id="PF00082">
    <property type="entry name" value="Peptidase_S8"/>
    <property type="match status" value="1"/>
</dbReference>
<dbReference type="Gene3D" id="3.30.70.80">
    <property type="entry name" value="Peptidase S8 propeptide/proteinase inhibitor I9"/>
    <property type="match status" value="1"/>
</dbReference>
<evidence type="ECO:0000313" key="10">
    <source>
        <dbReference type="EMBL" id="GAA3114507.1"/>
    </source>
</evidence>
<dbReference type="RefSeq" id="WP_344854793.1">
    <property type="nucleotide sequence ID" value="NZ_BAAAUT010000001.1"/>
</dbReference>
<dbReference type="Proteomes" id="UP001500320">
    <property type="component" value="Unassembled WGS sequence"/>
</dbReference>
<dbReference type="PANTHER" id="PTHR43806:SF11">
    <property type="entry name" value="CEREVISIN-RELATED"/>
    <property type="match status" value="1"/>
</dbReference>
<feature type="compositionally biased region" description="Low complexity" evidence="7">
    <location>
        <begin position="428"/>
        <end position="437"/>
    </location>
</feature>
<feature type="domain" description="P/Homo B" evidence="9">
    <location>
        <begin position="431"/>
        <end position="550"/>
    </location>
</feature>
<keyword evidence="4 5" id="KW-0720">Serine protease</keyword>
<dbReference type="InterPro" id="IPR036852">
    <property type="entry name" value="Peptidase_S8/S53_dom_sf"/>
</dbReference>
<dbReference type="InterPro" id="IPR050131">
    <property type="entry name" value="Peptidase_S8_subtilisin-like"/>
</dbReference>
<dbReference type="Pfam" id="PF05922">
    <property type="entry name" value="Inhibitor_I9"/>
    <property type="match status" value="1"/>
</dbReference>
<feature type="active site" description="Charge relay system" evidence="5">
    <location>
        <position position="353"/>
    </location>
</feature>
<organism evidence="10 11">
    <name type="scientific">Planomonospora alba</name>
    <dbReference type="NCBI Taxonomy" id="161354"/>
    <lineage>
        <taxon>Bacteria</taxon>
        <taxon>Bacillati</taxon>
        <taxon>Actinomycetota</taxon>
        <taxon>Actinomycetes</taxon>
        <taxon>Streptosporangiales</taxon>
        <taxon>Streptosporangiaceae</taxon>
        <taxon>Planomonospora</taxon>
    </lineage>
</organism>
<dbReference type="PROSITE" id="PS00136">
    <property type="entry name" value="SUBTILASE_ASP"/>
    <property type="match status" value="1"/>
</dbReference>
<dbReference type="InterPro" id="IPR034193">
    <property type="entry name" value="PCSK9_ProteinaseK-like"/>
</dbReference>
<dbReference type="PROSITE" id="PS51829">
    <property type="entry name" value="P_HOMO_B"/>
    <property type="match status" value="1"/>
</dbReference>
<dbReference type="InterPro" id="IPR000209">
    <property type="entry name" value="Peptidase_S8/S53_dom"/>
</dbReference>
<dbReference type="PANTHER" id="PTHR43806">
    <property type="entry name" value="PEPTIDASE S8"/>
    <property type="match status" value="1"/>
</dbReference>
<comment type="caution">
    <text evidence="10">The sequence shown here is derived from an EMBL/GenBank/DDBJ whole genome shotgun (WGS) entry which is preliminary data.</text>
</comment>
<feature type="active site" description="Charge relay system" evidence="5">
    <location>
        <position position="201"/>
    </location>
</feature>
<evidence type="ECO:0000256" key="6">
    <source>
        <dbReference type="RuleBase" id="RU003355"/>
    </source>
</evidence>
<evidence type="ECO:0000256" key="3">
    <source>
        <dbReference type="ARBA" id="ARBA00022801"/>
    </source>
</evidence>
<evidence type="ECO:0000256" key="1">
    <source>
        <dbReference type="ARBA" id="ARBA00011073"/>
    </source>
</evidence>
<keyword evidence="2 5" id="KW-0645">Protease</keyword>
<dbReference type="PROSITE" id="PS00137">
    <property type="entry name" value="SUBTILASE_HIS"/>
    <property type="match status" value="1"/>
</dbReference>
<dbReference type="PROSITE" id="PS00138">
    <property type="entry name" value="SUBTILASE_SER"/>
    <property type="match status" value="1"/>
</dbReference>
<dbReference type="CDD" id="cd04077">
    <property type="entry name" value="Peptidases_S8_PCSK9_ProteinaseK_like"/>
    <property type="match status" value="1"/>
</dbReference>
<evidence type="ECO:0000256" key="7">
    <source>
        <dbReference type="SAM" id="MobiDB-lite"/>
    </source>
</evidence>
<dbReference type="InterPro" id="IPR015500">
    <property type="entry name" value="Peptidase_S8_subtilisin-rel"/>
</dbReference>
<dbReference type="Gene3D" id="2.60.120.260">
    <property type="entry name" value="Galactose-binding domain-like"/>
    <property type="match status" value="1"/>
</dbReference>
<evidence type="ECO:0000256" key="4">
    <source>
        <dbReference type="ARBA" id="ARBA00022825"/>
    </source>
</evidence>
<feature type="active site" description="Charge relay system" evidence="5">
    <location>
        <position position="168"/>
    </location>
</feature>
<name>A0ABP6MHS4_9ACTN</name>
<keyword evidence="3 5" id="KW-0378">Hydrolase</keyword>
<proteinExistence type="inferred from homology"/>
<dbReference type="SUPFAM" id="SSF54897">
    <property type="entry name" value="Protease propeptides/inhibitors"/>
    <property type="match status" value="1"/>
</dbReference>
<evidence type="ECO:0000256" key="8">
    <source>
        <dbReference type="SAM" id="SignalP"/>
    </source>
</evidence>
<dbReference type="SUPFAM" id="SSF49785">
    <property type="entry name" value="Galactose-binding domain-like"/>
    <property type="match status" value="1"/>
</dbReference>
<dbReference type="InterPro" id="IPR022398">
    <property type="entry name" value="Peptidase_S8_His-AS"/>
</dbReference>
<evidence type="ECO:0000259" key="9">
    <source>
        <dbReference type="PROSITE" id="PS51829"/>
    </source>
</evidence>
<dbReference type="GO" id="GO:0008233">
    <property type="term" value="F:peptidase activity"/>
    <property type="evidence" value="ECO:0007669"/>
    <property type="project" value="UniProtKB-KW"/>
</dbReference>
<feature type="region of interest" description="Disordered" evidence="7">
    <location>
        <begin position="394"/>
        <end position="442"/>
    </location>
</feature>
<dbReference type="InterPro" id="IPR008979">
    <property type="entry name" value="Galactose-bd-like_sf"/>
</dbReference>
<gene>
    <name evidence="10" type="ORF">GCM10010466_02000</name>
</gene>
<dbReference type="Pfam" id="PF01483">
    <property type="entry name" value="P_proprotein"/>
    <property type="match status" value="1"/>
</dbReference>
<comment type="similarity">
    <text evidence="1 5 6">Belongs to the peptidase S8 family.</text>
</comment>
<accession>A0ABP6MHS4</accession>
<dbReference type="EMBL" id="BAAAUT010000001">
    <property type="protein sequence ID" value="GAA3114507.1"/>
    <property type="molecule type" value="Genomic_DNA"/>
</dbReference>
<keyword evidence="8" id="KW-0732">Signal</keyword>
<feature type="compositionally biased region" description="Low complexity" evidence="7">
    <location>
        <begin position="409"/>
        <end position="420"/>
    </location>
</feature>
<keyword evidence="11" id="KW-1185">Reference proteome</keyword>
<dbReference type="InterPro" id="IPR002884">
    <property type="entry name" value="P_dom"/>
</dbReference>
<reference evidence="11" key="1">
    <citation type="journal article" date="2019" name="Int. J. Syst. Evol. Microbiol.">
        <title>The Global Catalogue of Microorganisms (GCM) 10K type strain sequencing project: providing services to taxonomists for standard genome sequencing and annotation.</title>
        <authorList>
            <consortium name="The Broad Institute Genomics Platform"/>
            <consortium name="The Broad Institute Genome Sequencing Center for Infectious Disease"/>
            <person name="Wu L."/>
            <person name="Ma J."/>
        </authorList>
    </citation>
    <scope>NUCLEOTIDE SEQUENCE [LARGE SCALE GENOMIC DNA]</scope>
    <source>
        <strain evidence="11">JCM 9373</strain>
    </source>
</reference>
<evidence type="ECO:0000256" key="2">
    <source>
        <dbReference type="ARBA" id="ARBA00022670"/>
    </source>
</evidence>